<evidence type="ECO:0000313" key="2">
    <source>
        <dbReference type="Proteomes" id="UP001060919"/>
    </source>
</evidence>
<dbReference type="Proteomes" id="UP001060919">
    <property type="component" value="Chromosome"/>
</dbReference>
<evidence type="ECO:0000313" key="1">
    <source>
        <dbReference type="EMBL" id="BDS12528.1"/>
    </source>
</evidence>
<accession>A0A915YGH0</accession>
<proteinExistence type="predicted"/>
<protein>
    <submittedName>
        <fullName evidence="1">CDC27 family protein</fullName>
    </submittedName>
</protein>
<name>A0A915YGH0_9BACT</name>
<dbReference type="EMBL" id="AP026867">
    <property type="protein sequence ID" value="BDS12528.1"/>
    <property type="molecule type" value="Genomic_DNA"/>
</dbReference>
<keyword evidence="2" id="KW-1185">Reference proteome</keyword>
<dbReference type="InterPro" id="IPR011990">
    <property type="entry name" value="TPR-like_helical_dom_sf"/>
</dbReference>
<sequence>MSRITVFKLHDLIKSLKKEEKRSFKLFTKRYNLNGDSVYLKVFDYLDKVKTIDLDKFKKKFKETKGISAIQTYLYQQILKSLRNQEAYRNVDLILMEGLAELEVLFSKNLLDVSKEKLLELQKIAEEHHKILLLPLIYEWWFKLENTRFKYDNVSQELFEEYKQKYNNTFLILKEYANYRIELGQMVFAINGKYSRQLFDVAQGIIANLGPYQPNSMGSVPTEIASLQLRAFLAAITRNREEAERYQRYLYNFTKTLSTAISKDYKRIQYQALGSLIINAPTVDIAIPLLEAYDRIEAGERKYLTNTTFLSIVSTQIQVYLSTGDFKKSEAYINALKLEKEYPNHTIYCIVQYQLALCQYANKNYDQALQILDGFLFSKRSHERSNSYGMMLKIIILYEQGEYLMLSSLMNNTRRSFKRKGTLFEFEKMLISLMNRLIRLPQSEHQANLRAFKDKLKAFLMSLPNYQKEFLLYFNYWGWLDYLITKQPFKKLCYWSLESIENELLE</sequence>
<dbReference type="SUPFAM" id="SSF48452">
    <property type="entry name" value="TPR-like"/>
    <property type="match status" value="1"/>
</dbReference>
<dbReference type="Gene3D" id="1.25.40.10">
    <property type="entry name" value="Tetratricopeptide repeat domain"/>
    <property type="match status" value="1"/>
</dbReference>
<organism evidence="1 2">
    <name type="scientific">Aureispira anguillae</name>
    <dbReference type="NCBI Taxonomy" id="2864201"/>
    <lineage>
        <taxon>Bacteria</taxon>
        <taxon>Pseudomonadati</taxon>
        <taxon>Bacteroidota</taxon>
        <taxon>Saprospiria</taxon>
        <taxon>Saprospirales</taxon>
        <taxon>Saprospiraceae</taxon>
        <taxon>Aureispira</taxon>
    </lineage>
</organism>
<dbReference type="AlphaFoldDB" id="A0A915YGH0"/>
<reference evidence="1" key="1">
    <citation type="submission" date="2022-09" db="EMBL/GenBank/DDBJ databases">
        <title>Aureispira anguillicida sp. nov., isolated from Leptocephalus of Japanese eel Anguilla japonica.</title>
        <authorList>
            <person name="Yuasa K."/>
            <person name="Mekata T."/>
            <person name="Ikunari K."/>
        </authorList>
    </citation>
    <scope>NUCLEOTIDE SEQUENCE</scope>
    <source>
        <strain evidence="1">EL160426</strain>
    </source>
</reference>
<dbReference type="KEGG" id="aup:AsAng_0032510"/>
<gene>
    <name evidence="1" type="ORF">AsAng_0032510</name>
</gene>
<dbReference type="RefSeq" id="WP_264787894.1">
    <property type="nucleotide sequence ID" value="NZ_AP026867.1"/>
</dbReference>